<dbReference type="InterPro" id="IPR050743">
    <property type="entry name" value="2-oxoacid_DH_E2_comp"/>
</dbReference>
<dbReference type="GO" id="GO:0016407">
    <property type="term" value="F:acetyltransferase activity"/>
    <property type="evidence" value="ECO:0007669"/>
    <property type="project" value="TreeGrafter"/>
</dbReference>
<dbReference type="Gene3D" id="2.40.50.100">
    <property type="match status" value="1"/>
</dbReference>
<proteinExistence type="predicted"/>
<keyword evidence="9" id="KW-1185">Reference proteome</keyword>
<dbReference type="PANTHER" id="PTHR43178:SF14">
    <property type="entry name" value="LIPOAMIDE ACYLTRANSFERASE COMPONENT OF BRANCHED-CHAIN ALPHA-KETO ACID DEHYDROGENASE COMPLEX, MITOCHONDRIAL"/>
    <property type="match status" value="1"/>
</dbReference>
<organism evidence="8 9">
    <name type="scientific">Linum tenue</name>
    <dbReference type="NCBI Taxonomy" id="586396"/>
    <lineage>
        <taxon>Eukaryota</taxon>
        <taxon>Viridiplantae</taxon>
        <taxon>Streptophyta</taxon>
        <taxon>Embryophyta</taxon>
        <taxon>Tracheophyta</taxon>
        <taxon>Spermatophyta</taxon>
        <taxon>Magnoliopsida</taxon>
        <taxon>eudicotyledons</taxon>
        <taxon>Gunneridae</taxon>
        <taxon>Pentapetalae</taxon>
        <taxon>rosids</taxon>
        <taxon>fabids</taxon>
        <taxon>Malpighiales</taxon>
        <taxon>Linaceae</taxon>
        <taxon>Linum</taxon>
    </lineage>
</organism>
<dbReference type="CDD" id="cd06849">
    <property type="entry name" value="lipoyl_domain"/>
    <property type="match status" value="1"/>
</dbReference>
<evidence type="ECO:0000256" key="6">
    <source>
        <dbReference type="ARBA" id="ARBA00042008"/>
    </source>
</evidence>
<comment type="cofactor">
    <cofactor evidence="1">
        <name>(R)-lipoate</name>
        <dbReference type="ChEBI" id="CHEBI:83088"/>
    </cofactor>
</comment>
<evidence type="ECO:0000259" key="7">
    <source>
        <dbReference type="Pfam" id="PF00364"/>
    </source>
</evidence>
<dbReference type="PANTHER" id="PTHR43178">
    <property type="entry name" value="DIHYDROLIPOAMIDE ACETYLTRANSFERASE COMPONENT OF PYRUVATE DEHYDROGENASE COMPLEX"/>
    <property type="match status" value="1"/>
</dbReference>
<dbReference type="EMBL" id="CAMGYJ010000003">
    <property type="protein sequence ID" value="CAI0388816.1"/>
    <property type="molecule type" value="Genomic_DNA"/>
</dbReference>
<dbReference type="GO" id="GO:0043754">
    <property type="term" value="F:dihydrolipoamide branched chain acyltransferase activity"/>
    <property type="evidence" value="ECO:0007669"/>
    <property type="project" value="UniProtKB-EC"/>
</dbReference>
<gene>
    <name evidence="8" type="ORF">LITE_LOCUS5988</name>
</gene>
<accession>A0AAV0HU18</accession>
<dbReference type="Pfam" id="PF00364">
    <property type="entry name" value="Biotin_lipoyl"/>
    <property type="match status" value="1"/>
</dbReference>
<name>A0AAV0HU18_9ROSI</name>
<evidence type="ECO:0000256" key="1">
    <source>
        <dbReference type="ARBA" id="ARBA00001938"/>
    </source>
</evidence>
<keyword evidence="2" id="KW-0808">Transferase</keyword>
<dbReference type="Proteomes" id="UP001154282">
    <property type="component" value="Unassembled WGS sequence"/>
</dbReference>
<protein>
    <recommendedName>
        <fullName evidence="5">Lipoamide acyltransferase component of branched-chain alpha-keto acid dehydrogenase complex, mitochondrial</fullName>
        <ecNumber evidence="4">2.3.1.168</ecNumber>
    </recommendedName>
    <alternativeName>
        <fullName evidence="6">Branched-chain alpha-keto acid dehydrogenase complex component E2</fullName>
    </alternativeName>
</protein>
<dbReference type="InterPro" id="IPR011053">
    <property type="entry name" value="Single_hybrid_motif"/>
</dbReference>
<evidence type="ECO:0000256" key="5">
    <source>
        <dbReference type="ARBA" id="ARBA00039275"/>
    </source>
</evidence>
<dbReference type="GO" id="GO:0005739">
    <property type="term" value="C:mitochondrion"/>
    <property type="evidence" value="ECO:0007669"/>
    <property type="project" value="TreeGrafter"/>
</dbReference>
<comment type="caution">
    <text evidence="8">The sequence shown here is derived from an EMBL/GenBank/DDBJ whole genome shotgun (WGS) entry which is preliminary data.</text>
</comment>
<evidence type="ECO:0000256" key="4">
    <source>
        <dbReference type="ARBA" id="ARBA00038880"/>
    </source>
</evidence>
<dbReference type="AlphaFoldDB" id="A0AAV0HU18"/>
<sequence>MVVVLCWRWKRPCFSGSGAADLPEDRTVDVPLAQTGEGIAESELLQWFVNEVQPLCEVDEFEPLCQVQCDKAVIKITGHYRGRVSRMLYVPGDIVKVGETLLKMVVDESQVPVQSVDSEVQIQVNGNLEGELSSGADLNTTGEASC</sequence>
<keyword evidence="3" id="KW-0012">Acyltransferase</keyword>
<evidence type="ECO:0000256" key="3">
    <source>
        <dbReference type="ARBA" id="ARBA00023315"/>
    </source>
</evidence>
<dbReference type="SUPFAM" id="SSF51230">
    <property type="entry name" value="Single hybrid motif"/>
    <property type="match status" value="1"/>
</dbReference>
<feature type="domain" description="Lipoyl-binding" evidence="7">
    <location>
        <begin position="30"/>
        <end position="104"/>
    </location>
</feature>
<dbReference type="InterPro" id="IPR000089">
    <property type="entry name" value="Biotin_lipoyl"/>
</dbReference>
<dbReference type="GO" id="GO:0031405">
    <property type="term" value="F:lipoic acid binding"/>
    <property type="evidence" value="ECO:0007669"/>
    <property type="project" value="TreeGrafter"/>
</dbReference>
<evidence type="ECO:0000256" key="2">
    <source>
        <dbReference type="ARBA" id="ARBA00022679"/>
    </source>
</evidence>
<evidence type="ECO:0000313" key="9">
    <source>
        <dbReference type="Proteomes" id="UP001154282"/>
    </source>
</evidence>
<evidence type="ECO:0000313" key="8">
    <source>
        <dbReference type="EMBL" id="CAI0388816.1"/>
    </source>
</evidence>
<reference evidence="8" key="1">
    <citation type="submission" date="2022-08" db="EMBL/GenBank/DDBJ databases">
        <authorList>
            <person name="Gutierrez-Valencia J."/>
        </authorList>
    </citation>
    <scope>NUCLEOTIDE SEQUENCE</scope>
</reference>
<dbReference type="EC" id="2.3.1.168" evidence="4"/>